<evidence type="ECO:0000313" key="1">
    <source>
        <dbReference type="EMBL" id="EDZ94934.1"/>
    </source>
</evidence>
<organism evidence="1 2">
    <name type="scientific">Limnospira maxima CS-328</name>
    <dbReference type="NCBI Taxonomy" id="513049"/>
    <lineage>
        <taxon>Bacteria</taxon>
        <taxon>Bacillati</taxon>
        <taxon>Cyanobacteriota</taxon>
        <taxon>Cyanophyceae</taxon>
        <taxon>Oscillatoriophycideae</taxon>
        <taxon>Oscillatoriales</taxon>
        <taxon>Sirenicapillariaceae</taxon>
        <taxon>Limnospira</taxon>
    </lineage>
</organism>
<dbReference type="EMBL" id="ABYK01000014">
    <property type="protein sequence ID" value="EDZ94934.1"/>
    <property type="molecule type" value="Genomic_DNA"/>
</dbReference>
<name>B5W0P6_LIMMA</name>
<protein>
    <submittedName>
        <fullName evidence="1">Uncharacterized protein</fullName>
    </submittedName>
</protein>
<accession>B5W0P6</accession>
<evidence type="ECO:0000313" key="2">
    <source>
        <dbReference type="Proteomes" id="UP000004061"/>
    </source>
</evidence>
<keyword evidence="2" id="KW-1185">Reference proteome</keyword>
<dbReference type="AlphaFoldDB" id="B5W0P6"/>
<reference evidence="1 2" key="1">
    <citation type="journal article" date="2011" name="Appl. Environ. Microbiol.">
        <title>Contribution of a Sodium Ion Gradient to Energy Conservation during Fermentation in the Cyanobacterium Arthrospira (Spirulina) maxima CS-328.</title>
        <authorList>
            <person name="Carrieri D."/>
            <person name="Ananyev G."/>
            <person name="Lenz O."/>
            <person name="Bryant D.A."/>
            <person name="Dismukes G.C."/>
        </authorList>
    </citation>
    <scope>NUCLEOTIDE SEQUENCE [LARGE SCALE GENOMIC DNA]</scope>
    <source>
        <strain evidence="1 2">CS-328</strain>
    </source>
</reference>
<gene>
    <name evidence="1" type="ORF">AmaxDRAFT_2340</name>
</gene>
<sequence>MVNDYMAKLGWKFETLEPDPSQTIVTTMVQLTI</sequence>
<comment type="caution">
    <text evidence="1">The sequence shown here is derived from an EMBL/GenBank/DDBJ whole genome shotgun (WGS) entry which is preliminary data.</text>
</comment>
<dbReference type="Proteomes" id="UP000004061">
    <property type="component" value="Unassembled WGS sequence"/>
</dbReference>
<proteinExistence type="predicted"/>